<evidence type="ECO:0000256" key="8">
    <source>
        <dbReference type="ARBA" id="ARBA00023136"/>
    </source>
</evidence>
<dbReference type="GO" id="GO:0060271">
    <property type="term" value="P:cilium assembly"/>
    <property type="evidence" value="ECO:0007669"/>
    <property type="project" value="TreeGrafter"/>
</dbReference>
<dbReference type="AlphaFoldDB" id="A0A1W4X554"/>
<feature type="region of interest" description="Disordered" evidence="11">
    <location>
        <begin position="175"/>
        <end position="237"/>
    </location>
</feature>
<evidence type="ECO:0000256" key="11">
    <source>
        <dbReference type="SAM" id="MobiDB-lite"/>
    </source>
</evidence>
<evidence type="ECO:0000256" key="5">
    <source>
        <dbReference type="ARBA" id="ARBA00022794"/>
    </source>
</evidence>
<dbReference type="KEGG" id="apln:108741081"/>
<comment type="subcellular location">
    <subcellularLocation>
        <location evidence="1">Cell projection</location>
        <location evidence="1">Cilium</location>
    </subcellularLocation>
    <subcellularLocation>
        <location evidence="2">Membrane</location>
        <topology evidence="2">Multi-pass membrane protein</topology>
    </subcellularLocation>
</comment>
<accession>A0A1W4X554</accession>
<keyword evidence="8 12" id="KW-0472">Membrane</keyword>
<dbReference type="Pfam" id="PF15383">
    <property type="entry name" value="TMEM237"/>
    <property type="match status" value="1"/>
</dbReference>
<evidence type="ECO:0000256" key="7">
    <source>
        <dbReference type="ARBA" id="ARBA00023069"/>
    </source>
</evidence>
<evidence type="ECO:0000256" key="6">
    <source>
        <dbReference type="ARBA" id="ARBA00022989"/>
    </source>
</evidence>
<dbReference type="GeneID" id="108741081"/>
<name>A0A1W4X554_AGRPL</name>
<reference evidence="14" key="1">
    <citation type="submission" date="2025-08" db="UniProtKB">
        <authorList>
            <consortium name="RefSeq"/>
        </authorList>
    </citation>
    <scope>IDENTIFICATION</scope>
    <source>
        <tissue evidence="14">Entire body</tissue>
    </source>
</reference>
<evidence type="ECO:0000313" key="13">
    <source>
        <dbReference type="Proteomes" id="UP000192223"/>
    </source>
</evidence>
<dbReference type="GO" id="GO:0035869">
    <property type="term" value="C:ciliary transition zone"/>
    <property type="evidence" value="ECO:0007669"/>
    <property type="project" value="TreeGrafter"/>
</dbReference>
<sequence>MSSKLSPRPRKHRQKDEVKQDIVAQVHKPLKHDVPSEESKSDEMSESNRTYNMEDKNNDKNSNYSQRTPSRDISIDGESTINTKIISLIETEMKRDINKHNHFSDSRPQSLSFYEDEKMPEELSGNLEMLSPEEKKHYRKRKEYTDLDLERNMYNSMQDIMICRDNDEILNSLKKSKSRKKKHNNTTDQEVGLGDSREMMIPKEKRKSKKKKREFSPMSTSSGKKKHRKRDEEFEPKTEITLALEELQDDVFENIPEDVAKLDKVRKSPKKSDKIYVQKKNKFEPTLRTELNPAKQFDEPKRPSSFLLPLNIAICYQEKWLPFTMLCHGFLGGIALAHYCYLSVTEEPSSKDFLETYAYYSDVYACLFSLLVVICLVSVFDRYDISHLSYYHLKDYIFGRKSSIVILIYLVCFVVHLIAIKTDDKISFILHNNSTIDEINHQEIYLWKHLSFWRAILASTAWLIIALAPVKDSFCLHLKEIERYFVVGN</sequence>
<evidence type="ECO:0000256" key="1">
    <source>
        <dbReference type="ARBA" id="ARBA00004138"/>
    </source>
</evidence>
<evidence type="ECO:0000313" key="14">
    <source>
        <dbReference type="RefSeq" id="XP_018331204.1"/>
    </source>
</evidence>
<keyword evidence="4 12" id="KW-0812">Transmembrane</keyword>
<evidence type="ECO:0000256" key="10">
    <source>
        <dbReference type="ARBA" id="ARBA00025631"/>
    </source>
</evidence>
<evidence type="ECO:0000256" key="4">
    <source>
        <dbReference type="ARBA" id="ARBA00022692"/>
    </source>
</evidence>
<dbReference type="PANTHER" id="PTHR28388">
    <property type="entry name" value="TRANSMEMBRANE PROTEIN 237"/>
    <property type="match status" value="1"/>
</dbReference>
<dbReference type="GO" id="GO:0016020">
    <property type="term" value="C:membrane"/>
    <property type="evidence" value="ECO:0007669"/>
    <property type="project" value="UniProtKB-SubCell"/>
</dbReference>
<evidence type="ECO:0000256" key="9">
    <source>
        <dbReference type="ARBA" id="ARBA00023273"/>
    </source>
</evidence>
<dbReference type="STRING" id="224129.A0A1W4X554"/>
<feature type="compositionally biased region" description="Basic residues" evidence="11">
    <location>
        <begin position="204"/>
        <end position="213"/>
    </location>
</feature>
<feature type="transmembrane region" description="Helical" evidence="12">
    <location>
        <begin position="359"/>
        <end position="380"/>
    </location>
</feature>
<dbReference type="Proteomes" id="UP000192223">
    <property type="component" value="Unplaced"/>
</dbReference>
<proteinExistence type="inferred from homology"/>
<feature type="transmembrane region" description="Helical" evidence="12">
    <location>
        <begin position="401"/>
        <end position="420"/>
    </location>
</feature>
<feature type="transmembrane region" description="Helical" evidence="12">
    <location>
        <begin position="320"/>
        <end position="339"/>
    </location>
</feature>
<organism evidence="13 14">
    <name type="scientific">Agrilus planipennis</name>
    <name type="common">Emerald ash borer</name>
    <name type="synonym">Agrilus marcopoli</name>
    <dbReference type="NCBI Taxonomy" id="224129"/>
    <lineage>
        <taxon>Eukaryota</taxon>
        <taxon>Metazoa</taxon>
        <taxon>Ecdysozoa</taxon>
        <taxon>Arthropoda</taxon>
        <taxon>Hexapoda</taxon>
        <taxon>Insecta</taxon>
        <taxon>Pterygota</taxon>
        <taxon>Neoptera</taxon>
        <taxon>Endopterygota</taxon>
        <taxon>Coleoptera</taxon>
        <taxon>Polyphaga</taxon>
        <taxon>Elateriformia</taxon>
        <taxon>Buprestoidea</taxon>
        <taxon>Buprestidae</taxon>
        <taxon>Agrilinae</taxon>
        <taxon>Agrilus</taxon>
    </lineage>
</organism>
<protein>
    <submittedName>
        <fullName evidence="14">Uncharacterized protein LOC108741081</fullName>
    </submittedName>
</protein>
<comment type="similarity">
    <text evidence="3">Belongs to the TMEM237 family.</text>
</comment>
<feature type="compositionally biased region" description="Basic residues" evidence="11">
    <location>
        <begin position="175"/>
        <end position="184"/>
    </location>
</feature>
<evidence type="ECO:0000256" key="12">
    <source>
        <dbReference type="SAM" id="Phobius"/>
    </source>
</evidence>
<keyword evidence="13" id="KW-1185">Reference proteome</keyword>
<dbReference type="InterPro" id="IPR029409">
    <property type="entry name" value="TMEM237"/>
</dbReference>
<feature type="region of interest" description="Disordered" evidence="11">
    <location>
        <begin position="1"/>
        <end position="76"/>
    </location>
</feature>
<gene>
    <name evidence="14" type="primary">LOC108741081</name>
</gene>
<dbReference type="PANTHER" id="PTHR28388:SF1">
    <property type="entry name" value="TRANSMEMBRANE PROTEIN 237"/>
    <property type="match status" value="1"/>
</dbReference>
<feature type="compositionally biased region" description="Basic and acidic residues" evidence="11">
    <location>
        <begin position="31"/>
        <end position="43"/>
    </location>
</feature>
<evidence type="ECO:0000256" key="3">
    <source>
        <dbReference type="ARBA" id="ARBA00008783"/>
    </source>
</evidence>
<keyword evidence="5" id="KW-0970">Cilium biogenesis/degradation</keyword>
<dbReference type="RefSeq" id="XP_018331204.1">
    <property type="nucleotide sequence ID" value="XM_018475702.2"/>
</dbReference>
<keyword evidence="9" id="KW-0966">Cell projection</keyword>
<keyword evidence="6 12" id="KW-1133">Transmembrane helix</keyword>
<keyword evidence="7" id="KW-0969">Cilium</keyword>
<feature type="transmembrane region" description="Helical" evidence="12">
    <location>
        <begin position="452"/>
        <end position="470"/>
    </location>
</feature>
<dbReference type="InParanoid" id="A0A1W4X554"/>
<comment type="function">
    <text evidence="10">Component of the transition zone in primary cilia. Required for ciliogenesis.</text>
</comment>
<dbReference type="OrthoDB" id="550113at2759"/>
<evidence type="ECO:0000256" key="2">
    <source>
        <dbReference type="ARBA" id="ARBA00004141"/>
    </source>
</evidence>